<keyword evidence="3" id="KW-1185">Reference proteome</keyword>
<protein>
    <submittedName>
        <fullName evidence="2">Uncharacterized protein</fullName>
    </submittedName>
</protein>
<sequence>MAAILKEIQEQKNTIKKEYDGNRLIIEAAFENKKLNELENIKNASEVEVKKLKEILASIKLELKKTIEMRFDKERMYKSQIFELDKQIGYLEINYKILERTEIDLTNELVILHRKILSYKAGKIEKVTIKK</sequence>
<dbReference type="EMBL" id="QKWP01002625">
    <property type="protein sequence ID" value="RIB02674.1"/>
    <property type="molecule type" value="Genomic_DNA"/>
</dbReference>
<dbReference type="AlphaFoldDB" id="A0A397TXM7"/>
<accession>A0A397TXM7</accession>
<reference evidence="2 3" key="1">
    <citation type="submission" date="2018-06" db="EMBL/GenBank/DDBJ databases">
        <title>Comparative genomics reveals the genomic features of Rhizophagus irregularis, R. cerebriforme, R. diaphanum and Gigaspora rosea, and their symbiotic lifestyle signature.</title>
        <authorList>
            <person name="Morin E."/>
            <person name="San Clemente H."/>
            <person name="Chen E.C.H."/>
            <person name="De La Providencia I."/>
            <person name="Hainaut M."/>
            <person name="Kuo A."/>
            <person name="Kohler A."/>
            <person name="Murat C."/>
            <person name="Tang N."/>
            <person name="Roy S."/>
            <person name="Loubradou J."/>
            <person name="Henrissat B."/>
            <person name="Grigoriev I.V."/>
            <person name="Corradi N."/>
            <person name="Roux C."/>
            <person name="Martin F.M."/>
        </authorList>
    </citation>
    <scope>NUCLEOTIDE SEQUENCE [LARGE SCALE GENOMIC DNA]</scope>
    <source>
        <strain evidence="2 3">DAOM 194757</strain>
    </source>
</reference>
<dbReference type="Proteomes" id="UP000266673">
    <property type="component" value="Unassembled WGS sequence"/>
</dbReference>
<gene>
    <name evidence="2" type="ORF">C2G38_2049884</name>
</gene>
<evidence type="ECO:0000313" key="3">
    <source>
        <dbReference type="Proteomes" id="UP000266673"/>
    </source>
</evidence>
<comment type="caution">
    <text evidence="2">The sequence shown here is derived from an EMBL/GenBank/DDBJ whole genome shotgun (WGS) entry which is preliminary data.</text>
</comment>
<proteinExistence type="predicted"/>
<dbReference type="OrthoDB" id="10395193at2759"/>
<organism evidence="2 3">
    <name type="scientific">Gigaspora rosea</name>
    <dbReference type="NCBI Taxonomy" id="44941"/>
    <lineage>
        <taxon>Eukaryota</taxon>
        <taxon>Fungi</taxon>
        <taxon>Fungi incertae sedis</taxon>
        <taxon>Mucoromycota</taxon>
        <taxon>Glomeromycotina</taxon>
        <taxon>Glomeromycetes</taxon>
        <taxon>Diversisporales</taxon>
        <taxon>Gigasporaceae</taxon>
        <taxon>Gigaspora</taxon>
    </lineage>
</organism>
<feature type="coiled-coil region" evidence="1">
    <location>
        <begin position="28"/>
        <end position="69"/>
    </location>
</feature>
<name>A0A397TXM7_9GLOM</name>
<evidence type="ECO:0000313" key="2">
    <source>
        <dbReference type="EMBL" id="RIB02674.1"/>
    </source>
</evidence>
<keyword evidence="1" id="KW-0175">Coiled coil</keyword>
<evidence type="ECO:0000256" key="1">
    <source>
        <dbReference type="SAM" id="Coils"/>
    </source>
</evidence>